<dbReference type="SMART" id="SM00388">
    <property type="entry name" value="HisKA"/>
    <property type="match status" value="1"/>
</dbReference>
<evidence type="ECO:0000256" key="8">
    <source>
        <dbReference type="ARBA" id="ARBA00039401"/>
    </source>
</evidence>
<gene>
    <name evidence="11" type="ORF">E6C64_00185</name>
</gene>
<dbReference type="Pfam" id="PF00512">
    <property type="entry name" value="HisKA"/>
    <property type="match status" value="1"/>
</dbReference>
<dbReference type="InterPro" id="IPR003661">
    <property type="entry name" value="HisK_dim/P_dom"/>
</dbReference>
<evidence type="ECO:0000256" key="3">
    <source>
        <dbReference type="ARBA" id="ARBA00012438"/>
    </source>
</evidence>
<organism evidence="11 12">
    <name type="scientific">Naasia lichenicola</name>
    <dbReference type="NCBI Taxonomy" id="2565933"/>
    <lineage>
        <taxon>Bacteria</taxon>
        <taxon>Bacillati</taxon>
        <taxon>Actinomycetota</taxon>
        <taxon>Actinomycetes</taxon>
        <taxon>Micrococcales</taxon>
        <taxon>Microbacteriaceae</taxon>
        <taxon>Naasia</taxon>
    </lineage>
</organism>
<sequence>MILRRARRRLAVVFATAQLTLAVAFAFAVYGYVTIAFDFDGPAESGVGASAEAGFAVLRSGLVWACLALLLIAPVTSWLLAGMVLRPVRRSFEAQERFVDDASHELRTPLTAIRAQLELAVHRQRAPDEYVDAIRRSLVATTVLEQTLSDLLVLSQSDREISADRTPVRLSAVLDRCVSLLPDVAQRVIAEVDDTATVEGLPGLLDRLLLNLLSNAARYSPAVSPIRVRIARRPNGVALTVTDTGIGMRASEITHATERFWRADSSRASDGNGLGLAIVRQIADLHHARLTIESTVGAGTSVGVLFPLSR</sequence>
<name>A0A4S4FRA9_9MICO</name>
<protein>
    <recommendedName>
        <fullName evidence="8">Sensor-like histidine kinase SenX3</fullName>
        <ecNumber evidence="3">2.7.13.3</ecNumber>
    </recommendedName>
</protein>
<dbReference type="Pfam" id="PF02518">
    <property type="entry name" value="HATPase_c"/>
    <property type="match status" value="1"/>
</dbReference>
<dbReference type="PROSITE" id="PS50109">
    <property type="entry name" value="HIS_KIN"/>
    <property type="match status" value="1"/>
</dbReference>
<dbReference type="InterPro" id="IPR003594">
    <property type="entry name" value="HATPase_dom"/>
</dbReference>
<keyword evidence="9" id="KW-0812">Transmembrane</keyword>
<dbReference type="InterPro" id="IPR050351">
    <property type="entry name" value="BphY/WalK/GraS-like"/>
</dbReference>
<keyword evidence="9" id="KW-0472">Membrane</keyword>
<comment type="caution">
    <text evidence="11">The sequence shown here is derived from an EMBL/GenBank/DDBJ whole genome shotgun (WGS) entry which is preliminary data.</text>
</comment>
<evidence type="ECO:0000256" key="7">
    <source>
        <dbReference type="ARBA" id="ARBA00023012"/>
    </source>
</evidence>
<dbReference type="GO" id="GO:0000155">
    <property type="term" value="F:phosphorelay sensor kinase activity"/>
    <property type="evidence" value="ECO:0007669"/>
    <property type="project" value="InterPro"/>
</dbReference>
<dbReference type="Proteomes" id="UP000309133">
    <property type="component" value="Unassembled WGS sequence"/>
</dbReference>
<evidence type="ECO:0000313" key="11">
    <source>
        <dbReference type="EMBL" id="THG32838.1"/>
    </source>
</evidence>
<keyword evidence="7" id="KW-0902">Two-component regulatory system</keyword>
<dbReference type="PRINTS" id="PR00344">
    <property type="entry name" value="BCTRLSENSOR"/>
</dbReference>
<reference evidence="11 12" key="1">
    <citation type="submission" date="2019-04" db="EMBL/GenBank/DDBJ databases">
        <authorList>
            <person name="Jiang L."/>
        </authorList>
    </citation>
    <scope>NUCLEOTIDE SEQUENCE [LARGE SCALE GENOMIC DNA]</scope>
    <source>
        <strain evidence="11 12">YIM 131853</strain>
    </source>
</reference>
<dbReference type="SUPFAM" id="SSF47384">
    <property type="entry name" value="Homodimeric domain of signal transducing histidine kinase"/>
    <property type="match status" value="1"/>
</dbReference>
<dbReference type="PANTHER" id="PTHR45453">
    <property type="entry name" value="PHOSPHATE REGULON SENSOR PROTEIN PHOR"/>
    <property type="match status" value="1"/>
</dbReference>
<dbReference type="OrthoDB" id="9786919at2"/>
<evidence type="ECO:0000256" key="1">
    <source>
        <dbReference type="ARBA" id="ARBA00000085"/>
    </source>
</evidence>
<dbReference type="InterPro" id="IPR005467">
    <property type="entry name" value="His_kinase_dom"/>
</dbReference>
<dbReference type="EC" id="2.7.13.3" evidence="3"/>
<dbReference type="InterPro" id="IPR004358">
    <property type="entry name" value="Sig_transdc_His_kin-like_C"/>
</dbReference>
<keyword evidence="5" id="KW-0808">Transferase</keyword>
<evidence type="ECO:0000256" key="2">
    <source>
        <dbReference type="ARBA" id="ARBA00004236"/>
    </source>
</evidence>
<dbReference type="InterPro" id="IPR036097">
    <property type="entry name" value="HisK_dim/P_sf"/>
</dbReference>
<dbReference type="Gene3D" id="1.10.287.130">
    <property type="match status" value="1"/>
</dbReference>
<dbReference type="AlphaFoldDB" id="A0A4S4FRA9"/>
<keyword evidence="12" id="KW-1185">Reference proteome</keyword>
<dbReference type="GO" id="GO:0004721">
    <property type="term" value="F:phosphoprotein phosphatase activity"/>
    <property type="evidence" value="ECO:0007669"/>
    <property type="project" value="TreeGrafter"/>
</dbReference>
<keyword evidence="4" id="KW-0597">Phosphoprotein</keyword>
<dbReference type="Gene3D" id="3.30.565.10">
    <property type="entry name" value="Histidine kinase-like ATPase, C-terminal domain"/>
    <property type="match status" value="1"/>
</dbReference>
<dbReference type="InterPro" id="IPR036890">
    <property type="entry name" value="HATPase_C_sf"/>
</dbReference>
<dbReference type="SUPFAM" id="SSF55874">
    <property type="entry name" value="ATPase domain of HSP90 chaperone/DNA topoisomerase II/histidine kinase"/>
    <property type="match status" value="1"/>
</dbReference>
<evidence type="ECO:0000256" key="9">
    <source>
        <dbReference type="SAM" id="Phobius"/>
    </source>
</evidence>
<comment type="subcellular location">
    <subcellularLocation>
        <location evidence="2">Cell membrane</location>
    </subcellularLocation>
</comment>
<dbReference type="GO" id="GO:0005886">
    <property type="term" value="C:plasma membrane"/>
    <property type="evidence" value="ECO:0007669"/>
    <property type="project" value="UniProtKB-SubCell"/>
</dbReference>
<feature type="domain" description="Histidine kinase" evidence="10">
    <location>
        <begin position="101"/>
        <end position="310"/>
    </location>
</feature>
<evidence type="ECO:0000256" key="4">
    <source>
        <dbReference type="ARBA" id="ARBA00022553"/>
    </source>
</evidence>
<dbReference type="GO" id="GO:0016036">
    <property type="term" value="P:cellular response to phosphate starvation"/>
    <property type="evidence" value="ECO:0007669"/>
    <property type="project" value="TreeGrafter"/>
</dbReference>
<evidence type="ECO:0000256" key="5">
    <source>
        <dbReference type="ARBA" id="ARBA00022679"/>
    </source>
</evidence>
<dbReference type="EMBL" id="SSSM01000001">
    <property type="protein sequence ID" value="THG32838.1"/>
    <property type="molecule type" value="Genomic_DNA"/>
</dbReference>
<evidence type="ECO:0000259" key="10">
    <source>
        <dbReference type="PROSITE" id="PS50109"/>
    </source>
</evidence>
<evidence type="ECO:0000313" key="12">
    <source>
        <dbReference type="Proteomes" id="UP000309133"/>
    </source>
</evidence>
<keyword evidence="6" id="KW-0418">Kinase</keyword>
<accession>A0A4S4FRA9</accession>
<keyword evidence="9" id="KW-1133">Transmembrane helix</keyword>
<dbReference type="SMART" id="SM00387">
    <property type="entry name" value="HATPase_c"/>
    <property type="match status" value="1"/>
</dbReference>
<proteinExistence type="predicted"/>
<evidence type="ECO:0000256" key="6">
    <source>
        <dbReference type="ARBA" id="ARBA00022777"/>
    </source>
</evidence>
<dbReference type="PANTHER" id="PTHR45453:SF1">
    <property type="entry name" value="PHOSPHATE REGULON SENSOR PROTEIN PHOR"/>
    <property type="match status" value="1"/>
</dbReference>
<dbReference type="CDD" id="cd00075">
    <property type="entry name" value="HATPase"/>
    <property type="match status" value="1"/>
</dbReference>
<comment type="catalytic activity">
    <reaction evidence="1">
        <text>ATP + protein L-histidine = ADP + protein N-phospho-L-histidine.</text>
        <dbReference type="EC" id="2.7.13.3"/>
    </reaction>
</comment>
<feature type="transmembrane region" description="Helical" evidence="9">
    <location>
        <begin position="62"/>
        <end position="85"/>
    </location>
</feature>
<dbReference type="CDD" id="cd00082">
    <property type="entry name" value="HisKA"/>
    <property type="match status" value="1"/>
</dbReference>
<dbReference type="RefSeq" id="WP_136425619.1">
    <property type="nucleotide sequence ID" value="NZ_SSSM01000001.1"/>
</dbReference>